<feature type="region of interest" description="Disordered" evidence="1">
    <location>
        <begin position="266"/>
        <end position="285"/>
    </location>
</feature>
<protein>
    <submittedName>
        <fullName evidence="2">Uncharacterized protein</fullName>
    </submittedName>
</protein>
<dbReference type="RefSeq" id="WP_232061794.1">
    <property type="nucleotide sequence ID" value="NZ_AP022314.1"/>
</dbReference>
<dbReference type="EMBL" id="AP022314">
    <property type="protein sequence ID" value="BBU22512.1"/>
    <property type="molecule type" value="Genomic_DNA"/>
</dbReference>
<feature type="region of interest" description="Disordered" evidence="1">
    <location>
        <begin position="202"/>
        <end position="235"/>
    </location>
</feature>
<dbReference type="AlphaFoldDB" id="A0AAD1H0B3"/>
<evidence type="ECO:0000313" key="3">
    <source>
        <dbReference type="Proteomes" id="UP000464624"/>
    </source>
</evidence>
<gene>
    <name evidence="2" type="ORF">MYXE_23020</name>
</gene>
<feature type="compositionally biased region" description="Low complexity" evidence="1">
    <location>
        <begin position="208"/>
        <end position="234"/>
    </location>
</feature>
<dbReference type="KEGG" id="mxe:MYXE_23020"/>
<reference evidence="2 3" key="1">
    <citation type="submission" date="2019-12" db="EMBL/GenBank/DDBJ databases">
        <title>Complete genome sequence of Mycolicibacterium xenopi str. JCM15661T.</title>
        <authorList>
            <person name="Yoshida M."/>
            <person name="Fukano H."/>
            <person name="Asakura T."/>
            <person name="Hoshino Y."/>
        </authorList>
    </citation>
    <scope>NUCLEOTIDE SEQUENCE [LARGE SCALE GENOMIC DNA]</scope>
    <source>
        <strain evidence="2 3">JCM 15661T</strain>
    </source>
</reference>
<organism evidence="2 3">
    <name type="scientific">Mycobacterium xenopi</name>
    <dbReference type="NCBI Taxonomy" id="1789"/>
    <lineage>
        <taxon>Bacteria</taxon>
        <taxon>Bacillati</taxon>
        <taxon>Actinomycetota</taxon>
        <taxon>Actinomycetes</taxon>
        <taxon>Mycobacteriales</taxon>
        <taxon>Mycobacteriaceae</taxon>
        <taxon>Mycobacterium</taxon>
    </lineage>
</organism>
<dbReference type="Proteomes" id="UP000464624">
    <property type="component" value="Chromosome"/>
</dbReference>
<proteinExistence type="predicted"/>
<name>A0AAD1H0B3_MYCXE</name>
<accession>A0AAD1H0B3</accession>
<sequence>MGNGDELKADIPGYAAGGAANTPPPPITPVPIAAPGSLMDALIAVLGAATNADVPTDNTAGQAGYAEREQKLNEAMTKFPANEEQSAAQLAAVGDPNQMLQMAQQVPQMASGIAQGMTGALSGVTQPLNQIPQQLSQVGQQAMQMGMGALQHGGGAAAAESVPAELLGVGGGLGGAGTDLAGAGGGGGAAGLGGTTPAAMLGPPPAPSASTVPMSSPSTPVAPTSTPEPATAPRGGMGAMPMVPPGGMHGAGGTGKDEKPDTKRVVAPTVKNGGPVQGRIVSEAPPTLIGATKRVEGKPVVSKRILLPDVTPDGDGADDTR</sequence>
<evidence type="ECO:0000313" key="2">
    <source>
        <dbReference type="EMBL" id="BBU22512.1"/>
    </source>
</evidence>
<evidence type="ECO:0000256" key="1">
    <source>
        <dbReference type="SAM" id="MobiDB-lite"/>
    </source>
</evidence>